<name>C9LID4_9BACT</name>
<sequence length="39" mass="4574">MNYSKISSLNICLCGKYLVILQPLMFRQLVKEIIKESQQ</sequence>
<comment type="caution">
    <text evidence="1">The sequence shown here is derived from an EMBL/GenBank/DDBJ whole genome shotgun (WGS) entry which is preliminary data.</text>
</comment>
<reference evidence="1" key="1">
    <citation type="submission" date="2009-09" db="EMBL/GenBank/DDBJ databases">
        <authorList>
            <person name="Weinstock G."/>
            <person name="Sodergren E."/>
            <person name="Clifton S."/>
            <person name="Fulton L."/>
            <person name="Fulton B."/>
            <person name="Courtney L."/>
            <person name="Fronick C."/>
            <person name="Harrison M."/>
            <person name="Strong C."/>
            <person name="Farmer C."/>
            <person name="Delahaunty K."/>
            <person name="Markovic C."/>
            <person name="Hall O."/>
            <person name="Minx P."/>
            <person name="Tomlinson C."/>
            <person name="Mitreva M."/>
            <person name="Nelson J."/>
            <person name="Hou S."/>
            <person name="Wollam A."/>
            <person name="Pepin K.H."/>
            <person name="Johnson M."/>
            <person name="Bhonagiri V."/>
            <person name="Nash W.E."/>
            <person name="Warren W."/>
            <person name="Chinwalla A."/>
            <person name="Mardis E.R."/>
            <person name="Wilson R.K."/>
        </authorList>
    </citation>
    <scope>NUCLEOTIDE SEQUENCE [LARGE SCALE GENOMIC DNA]</scope>
    <source>
        <strain evidence="1">ATCC 51259</strain>
    </source>
</reference>
<dbReference type="Proteomes" id="UP000003460">
    <property type="component" value="Unassembled WGS sequence"/>
</dbReference>
<evidence type="ECO:0000313" key="1">
    <source>
        <dbReference type="EMBL" id="EEX71250.1"/>
    </source>
</evidence>
<accession>C9LID4</accession>
<proteinExistence type="predicted"/>
<keyword evidence="2" id="KW-1185">Reference proteome</keyword>
<evidence type="ECO:0000313" key="2">
    <source>
        <dbReference type="Proteomes" id="UP000003460"/>
    </source>
</evidence>
<gene>
    <name evidence="1" type="ORF">GCWU000325_01993</name>
</gene>
<organism evidence="1 2">
    <name type="scientific">Alloprevotella tannerae ATCC 51259</name>
    <dbReference type="NCBI Taxonomy" id="626522"/>
    <lineage>
        <taxon>Bacteria</taxon>
        <taxon>Pseudomonadati</taxon>
        <taxon>Bacteroidota</taxon>
        <taxon>Bacteroidia</taxon>
        <taxon>Bacteroidales</taxon>
        <taxon>Prevotellaceae</taxon>
        <taxon>Alloprevotella</taxon>
    </lineage>
</organism>
<protein>
    <submittedName>
        <fullName evidence="1">Uncharacterized protein</fullName>
    </submittedName>
</protein>
<dbReference type="AlphaFoldDB" id="C9LID4"/>
<dbReference type="EMBL" id="ACIJ02000022">
    <property type="protein sequence ID" value="EEX71250.1"/>
    <property type="molecule type" value="Genomic_DNA"/>
</dbReference>
<dbReference type="HOGENOM" id="CLU_3314923_0_0_10"/>